<name>A0A0B6Y3J7_9EUPU</name>
<feature type="region of interest" description="Disordered" evidence="1">
    <location>
        <begin position="1"/>
        <end position="42"/>
    </location>
</feature>
<dbReference type="EMBL" id="HACG01003834">
    <property type="protein sequence ID" value="CEK50699.1"/>
    <property type="molecule type" value="Transcribed_RNA"/>
</dbReference>
<feature type="non-terminal residue" evidence="2">
    <location>
        <position position="86"/>
    </location>
</feature>
<accession>A0A0B6Y3J7</accession>
<organism evidence="2">
    <name type="scientific">Arion vulgaris</name>
    <dbReference type="NCBI Taxonomy" id="1028688"/>
    <lineage>
        <taxon>Eukaryota</taxon>
        <taxon>Metazoa</taxon>
        <taxon>Spiralia</taxon>
        <taxon>Lophotrochozoa</taxon>
        <taxon>Mollusca</taxon>
        <taxon>Gastropoda</taxon>
        <taxon>Heterobranchia</taxon>
        <taxon>Euthyneura</taxon>
        <taxon>Panpulmonata</taxon>
        <taxon>Eupulmonata</taxon>
        <taxon>Stylommatophora</taxon>
        <taxon>Helicina</taxon>
        <taxon>Arionoidea</taxon>
        <taxon>Arionidae</taxon>
        <taxon>Arion</taxon>
    </lineage>
</organism>
<gene>
    <name evidence="2" type="primary">ORF11466</name>
</gene>
<evidence type="ECO:0000313" key="2">
    <source>
        <dbReference type="EMBL" id="CEK50699.1"/>
    </source>
</evidence>
<evidence type="ECO:0000256" key="1">
    <source>
        <dbReference type="SAM" id="MobiDB-lite"/>
    </source>
</evidence>
<reference evidence="2" key="1">
    <citation type="submission" date="2014-12" db="EMBL/GenBank/DDBJ databases">
        <title>Insight into the proteome of Arion vulgaris.</title>
        <authorList>
            <person name="Aradska J."/>
            <person name="Bulat T."/>
            <person name="Smidak R."/>
            <person name="Sarate P."/>
            <person name="Gangsoo J."/>
            <person name="Sialana F."/>
            <person name="Bilban M."/>
            <person name="Lubec G."/>
        </authorList>
    </citation>
    <scope>NUCLEOTIDE SEQUENCE</scope>
    <source>
        <tissue evidence="2">Skin</tissue>
    </source>
</reference>
<sequence>MMTIRQAGPASDGDGNYEEGNPTGEGYDIGCSSSSDEDSNVGDVEEFTGIASDIIPELTLVDDDTPLLVQPTEEIGEADDTVTETT</sequence>
<proteinExistence type="predicted"/>
<protein>
    <submittedName>
        <fullName evidence="2">Uncharacterized protein</fullName>
    </submittedName>
</protein>
<dbReference type="AlphaFoldDB" id="A0A0B6Y3J7"/>